<organism evidence="1 2">
    <name type="scientific">Mythimna separata</name>
    <name type="common">Oriental armyworm</name>
    <name type="synonym">Pseudaletia separata</name>
    <dbReference type="NCBI Taxonomy" id="271217"/>
    <lineage>
        <taxon>Eukaryota</taxon>
        <taxon>Metazoa</taxon>
        <taxon>Ecdysozoa</taxon>
        <taxon>Arthropoda</taxon>
        <taxon>Hexapoda</taxon>
        <taxon>Insecta</taxon>
        <taxon>Pterygota</taxon>
        <taxon>Neoptera</taxon>
        <taxon>Endopterygota</taxon>
        <taxon>Lepidoptera</taxon>
        <taxon>Glossata</taxon>
        <taxon>Ditrysia</taxon>
        <taxon>Noctuoidea</taxon>
        <taxon>Noctuidae</taxon>
        <taxon>Noctuinae</taxon>
        <taxon>Hadenini</taxon>
        <taxon>Mythimna</taxon>
    </lineage>
</organism>
<reference evidence="1" key="1">
    <citation type="submission" date="2023-03" db="EMBL/GenBank/DDBJ databases">
        <title>Chromosome-level genomes of two armyworms, Mythimna separata and Mythimna loreyi, provide insights into the biosynthesis and reception of sex pheromones.</title>
        <authorList>
            <person name="Zhao H."/>
        </authorList>
    </citation>
    <scope>NUCLEOTIDE SEQUENCE</scope>
    <source>
        <strain evidence="1">BeijingLab</strain>
        <tissue evidence="1">Pupa</tissue>
    </source>
</reference>
<keyword evidence="2" id="KW-1185">Reference proteome</keyword>
<dbReference type="EMBL" id="JARGEI010000001">
    <property type="protein sequence ID" value="KAJ8736827.1"/>
    <property type="molecule type" value="Genomic_DNA"/>
</dbReference>
<dbReference type="Proteomes" id="UP001231518">
    <property type="component" value="Chromosome 1"/>
</dbReference>
<evidence type="ECO:0000313" key="2">
    <source>
        <dbReference type="Proteomes" id="UP001231518"/>
    </source>
</evidence>
<dbReference type="AlphaFoldDB" id="A0AAD8E1A0"/>
<comment type="caution">
    <text evidence="1">The sequence shown here is derived from an EMBL/GenBank/DDBJ whole genome shotgun (WGS) entry which is preliminary data.</text>
</comment>
<proteinExistence type="predicted"/>
<name>A0AAD8E1A0_MYTSE</name>
<evidence type="ECO:0000313" key="1">
    <source>
        <dbReference type="EMBL" id="KAJ8736827.1"/>
    </source>
</evidence>
<accession>A0AAD8E1A0</accession>
<gene>
    <name evidence="1" type="ORF">PYW07_000098</name>
</gene>
<sequence>MHFFEIWSAITGTVPQKYQHVLENILASLDEIENLDIKNLDSKILNLCKSLDRFWKIVSRSKSKCLNKYSDWLNEIECVELVKGNEKCTKCAFNTGLRKLPRKKKSVMSRQV</sequence>
<protein>
    <submittedName>
        <fullName evidence="1">Uncharacterized protein</fullName>
    </submittedName>
</protein>